<gene>
    <name evidence="4" type="ORF">CSOL1703_00001005</name>
</gene>
<reference evidence="5" key="1">
    <citation type="submission" date="2019-06" db="EMBL/GenBank/DDBJ databases">
        <authorList>
            <person name="Broberg M."/>
        </authorList>
    </citation>
    <scope>NUCLEOTIDE SEQUENCE [LARGE SCALE GENOMIC DNA]</scope>
</reference>
<dbReference type="InterPro" id="IPR051722">
    <property type="entry name" value="Endocytosis_PI4K-reg_protein"/>
</dbReference>
<name>A0A9N9Z502_9HYPO</name>
<accession>A0A9N9Z502</accession>
<dbReference type="EMBL" id="CABFOC020000035">
    <property type="protein sequence ID" value="CAH0049055.1"/>
    <property type="molecule type" value="Genomic_DNA"/>
</dbReference>
<dbReference type="InterPro" id="IPR011990">
    <property type="entry name" value="TPR-like_helical_dom_sf"/>
</dbReference>
<evidence type="ECO:0008006" key="6">
    <source>
        <dbReference type="Google" id="ProtNLM"/>
    </source>
</evidence>
<feature type="compositionally biased region" description="Basic residues" evidence="3">
    <location>
        <begin position="810"/>
        <end position="824"/>
    </location>
</feature>
<sequence>MSAKAANYLEQLDRARCEGSWSAVPELVRKVRLAITAETECAISNATHAASTSVRQSGSSSNHPVAVNLDIATVLPKLLESIENETQHVEDRFQAQVCAGWLHWVVADYSLALAHLPSSLDPEDINVDPAGAISEWTTVCALKAAYLRANCLSRDDQRKASLTAFLSGLNALSRLWSGHGGRKQLSYWSELYLTEYCMLASQSIRDGDTLLDEVNSVACFRSWAKYWETMSAPAIGGYGFRGSVPRRRVWYEYYWALSRILAEDLPYPTGYLGKISNDMSARGQLRVEIKSAEAAYQTLLLTETTFPRADEERAEVEVFVQLVVKNWSILSGRGWREQDLGQGGRNSLTRGVLDVLYNAAQKTYHSTAILRSLFVAHLAVAEFDLAFKAFDSYLDIVKKGKVRVDKTGEAEAGLDDDGTVLETISQAIIALCRYGNDDVIEKARQLGSELEDWLARLPQFKSSDSVGSPTMVNGHPSELHPPIAPHVLALSWQAIGLSQAHWSRATHEATSRPEIQARAIRCLRRSLATELGRSRDVRSYFSLALLLAERRELTTAIEVARTSLLTSKGREEQYHLLHGPYWQERSLIPMWHLLALLLSARQDYILAARACEGAFEQFRDPSVLFGKGDPHFKSEHLQEAHNLESSESRTGLVDEMDDTEKESILEVKMTQLSLVELLEGPEVAVNASYELLTLFSRLFGNIVPQSLANLSVSKVNEPPKTAGTFRSIRGSFFGGKDKSRPATRQASVSNTVVNNEKSAAASTRPATARTVGSAGAPTIQVTENHQPPSTRRGSTGQTRGPRSESAKGGSFKKRDRSMSGHRRPSTADVSTQVVEEEPSPPSDTDNSDFFSTTSSINREVSSASAASSSRGRPLPTLNSFLSNVSKSSEHAESSTNVTYTSGDLLPLIQFSSDKERVQRTTILIGVWLMIAGFYRRASLYDDCEGAVTEAKKLVQSLEADKQREPSDSSTIKGVAWAEKKSIEDLWGDVFAEVRVWSLVTPEGLIANRIAQYGHLSVARNAPYDGRSDFETALTYSPNHPAATVGLSNILLDVYSEVIRPVPTFPRLEGTETLFNPSSPALKTGKVAPKTLPTNPLGLGTTSSSPTPAPLTSPLHNQTCLAHEDDLPEPYKATCLPLAERLAARDRAHGLLSGLTRLGTSWNYSDAWFALARAHEESGQPDKAKDVLWWCIELEEARPVRDWGALGGGSYVL</sequence>
<evidence type="ECO:0000256" key="2">
    <source>
        <dbReference type="ARBA" id="ARBA00038251"/>
    </source>
</evidence>
<feature type="compositionally biased region" description="Low complexity" evidence="3">
    <location>
        <begin position="842"/>
        <end position="852"/>
    </location>
</feature>
<evidence type="ECO:0000256" key="3">
    <source>
        <dbReference type="SAM" id="MobiDB-lite"/>
    </source>
</evidence>
<feature type="compositionally biased region" description="Polar residues" evidence="3">
    <location>
        <begin position="779"/>
        <end position="800"/>
    </location>
</feature>
<comment type="caution">
    <text evidence="4">The sequence shown here is derived from an EMBL/GenBank/DDBJ whole genome shotgun (WGS) entry which is preliminary data.</text>
</comment>
<dbReference type="Gene3D" id="1.25.40.10">
    <property type="entry name" value="Tetratricopeptide repeat domain"/>
    <property type="match status" value="1"/>
</dbReference>
<dbReference type="AlphaFoldDB" id="A0A9N9Z502"/>
<dbReference type="Proteomes" id="UP000775872">
    <property type="component" value="Unassembled WGS sequence"/>
</dbReference>
<proteinExistence type="inferred from homology"/>
<protein>
    <recommendedName>
        <fullName evidence="6">Cargo-transport protein ypp1</fullName>
    </recommendedName>
</protein>
<organism evidence="4 5">
    <name type="scientific">Clonostachys solani</name>
    <dbReference type="NCBI Taxonomy" id="160281"/>
    <lineage>
        <taxon>Eukaryota</taxon>
        <taxon>Fungi</taxon>
        <taxon>Dikarya</taxon>
        <taxon>Ascomycota</taxon>
        <taxon>Pezizomycotina</taxon>
        <taxon>Sordariomycetes</taxon>
        <taxon>Hypocreomycetidae</taxon>
        <taxon>Hypocreales</taxon>
        <taxon>Bionectriaceae</taxon>
        <taxon>Clonostachys</taxon>
    </lineage>
</organism>
<comment type="similarity">
    <text evidence="2">Belongs to the YPP1 family.</text>
</comment>
<dbReference type="PANTHER" id="PTHR23083:SF464">
    <property type="entry name" value="TETRATRICOPEPTIDE REPEAT DOMAIN 7, ISOFORM A"/>
    <property type="match status" value="1"/>
</dbReference>
<reference evidence="4 5" key="2">
    <citation type="submission" date="2021-10" db="EMBL/GenBank/DDBJ databases">
        <authorList>
            <person name="Piombo E."/>
        </authorList>
    </citation>
    <scope>NUCLEOTIDE SEQUENCE [LARGE SCALE GENOMIC DNA]</scope>
</reference>
<evidence type="ECO:0000313" key="5">
    <source>
        <dbReference type="Proteomes" id="UP000775872"/>
    </source>
</evidence>
<comment type="function">
    <text evidence="1">Involved in endocytosis.</text>
</comment>
<evidence type="ECO:0000256" key="1">
    <source>
        <dbReference type="ARBA" id="ARBA00002550"/>
    </source>
</evidence>
<keyword evidence="5" id="KW-1185">Reference proteome</keyword>
<dbReference type="PANTHER" id="PTHR23083">
    <property type="entry name" value="TETRATRICOPEPTIDE REPEAT PROTEIN, TPR"/>
    <property type="match status" value="1"/>
</dbReference>
<feature type="compositionally biased region" description="Polar residues" evidence="3">
    <location>
        <begin position="742"/>
        <end position="757"/>
    </location>
</feature>
<feature type="region of interest" description="Disordered" evidence="3">
    <location>
        <begin position="716"/>
        <end position="852"/>
    </location>
</feature>
<feature type="region of interest" description="Disordered" evidence="3">
    <location>
        <begin position="1078"/>
        <end position="1113"/>
    </location>
</feature>
<feature type="compositionally biased region" description="Low complexity" evidence="3">
    <location>
        <begin position="758"/>
        <end position="770"/>
    </location>
</feature>
<evidence type="ECO:0000313" key="4">
    <source>
        <dbReference type="EMBL" id="CAH0049055.1"/>
    </source>
</evidence>
<feature type="compositionally biased region" description="Low complexity" evidence="3">
    <location>
        <begin position="1090"/>
        <end position="1113"/>
    </location>
</feature>
<dbReference type="OrthoDB" id="29013at2759"/>